<dbReference type="GO" id="GO:0015995">
    <property type="term" value="P:chlorophyll biosynthetic process"/>
    <property type="evidence" value="ECO:0007669"/>
    <property type="project" value="UniProtKB-KW"/>
</dbReference>
<dbReference type="EC" id="5.4.3.8" evidence="10"/>
<evidence type="ECO:0000256" key="2">
    <source>
        <dbReference type="ARBA" id="ARBA00001933"/>
    </source>
</evidence>
<keyword evidence="12" id="KW-1185">Reference proteome</keyword>
<keyword evidence="9 10" id="KW-0627">Porphyrin biosynthesis</keyword>
<keyword evidence="10" id="KW-0963">Cytoplasm</keyword>
<evidence type="ECO:0000256" key="8">
    <source>
        <dbReference type="ARBA" id="ARBA00023235"/>
    </source>
</evidence>
<dbReference type="Proteomes" id="UP000729733">
    <property type="component" value="Unassembled WGS sequence"/>
</dbReference>
<keyword evidence="6 10" id="KW-0663">Pyridoxal phosphate</keyword>
<comment type="similarity">
    <text evidence="4 10">Belongs to the class-III pyridoxal-phosphate-dependent aminotransferase family. HemL subfamily.</text>
</comment>
<dbReference type="InterPro" id="IPR015424">
    <property type="entry name" value="PyrdxlP-dep_Trfase"/>
</dbReference>
<dbReference type="HAMAP" id="MF_00375">
    <property type="entry name" value="HemL_aminotrans_3"/>
    <property type="match status" value="1"/>
</dbReference>
<keyword evidence="7" id="KW-0149">Chlorophyll biosynthesis</keyword>
<reference evidence="11" key="1">
    <citation type="journal article" date="2021" name="Antonie Van Leeuwenhoek">
        <title>Draft genome and description of Waterburya agarophytonicola gen. nov. sp. nov. (Pleurocapsales, Cyanobacteria): a seaweed symbiont.</title>
        <authorList>
            <person name="Bonthond G."/>
            <person name="Shalygin S."/>
            <person name="Bayer T."/>
            <person name="Weinberger F."/>
        </authorList>
    </citation>
    <scope>NUCLEOTIDE SEQUENCE</scope>
    <source>
        <strain evidence="11">KI4</strain>
    </source>
</reference>
<dbReference type="SUPFAM" id="SSF53383">
    <property type="entry name" value="PLP-dependent transferases"/>
    <property type="match status" value="1"/>
</dbReference>
<dbReference type="InterPro" id="IPR015421">
    <property type="entry name" value="PyrdxlP-dep_Trfase_major"/>
</dbReference>
<comment type="pathway">
    <text evidence="3">Porphyrin-containing compound metabolism; protoporphyrin-IX biosynthesis; 5-aminolevulinate from L-glutamyl-tRNA(Glu): step 2/2.</text>
</comment>
<feature type="modified residue" description="N6-(pyridoxal phosphate)lysine" evidence="10">
    <location>
        <position position="273"/>
    </location>
</feature>
<dbReference type="InterPro" id="IPR004639">
    <property type="entry name" value="4pyrrol_synth_GluAld_NH2Trfase"/>
</dbReference>
<dbReference type="EMBL" id="JADWDC010000006">
    <property type="protein sequence ID" value="MCC0176097.1"/>
    <property type="molecule type" value="Genomic_DNA"/>
</dbReference>
<comment type="subunit">
    <text evidence="5 10">Homodimer.</text>
</comment>
<dbReference type="PANTHER" id="PTHR43713:SF3">
    <property type="entry name" value="GLUTAMATE-1-SEMIALDEHYDE 2,1-AMINOMUTASE 1, CHLOROPLASTIC-RELATED"/>
    <property type="match status" value="1"/>
</dbReference>
<comment type="cofactor">
    <cofactor evidence="2 10">
        <name>pyridoxal 5'-phosphate</name>
        <dbReference type="ChEBI" id="CHEBI:597326"/>
    </cofactor>
</comment>
<comment type="subcellular location">
    <subcellularLocation>
        <location evidence="10">Cytoplasm</location>
    </subcellularLocation>
</comment>
<evidence type="ECO:0000256" key="1">
    <source>
        <dbReference type="ARBA" id="ARBA00001579"/>
    </source>
</evidence>
<comment type="catalytic activity">
    <reaction evidence="1 10">
        <text>(S)-4-amino-5-oxopentanoate = 5-aminolevulinate</text>
        <dbReference type="Rhea" id="RHEA:14265"/>
        <dbReference type="ChEBI" id="CHEBI:57501"/>
        <dbReference type="ChEBI" id="CHEBI:356416"/>
        <dbReference type="EC" id="5.4.3.8"/>
    </reaction>
</comment>
<accession>A0A964FEN3</accession>
<evidence type="ECO:0000256" key="9">
    <source>
        <dbReference type="ARBA" id="ARBA00023244"/>
    </source>
</evidence>
<dbReference type="GO" id="GO:0008483">
    <property type="term" value="F:transaminase activity"/>
    <property type="evidence" value="ECO:0007669"/>
    <property type="project" value="InterPro"/>
</dbReference>
<dbReference type="GO" id="GO:0005737">
    <property type="term" value="C:cytoplasm"/>
    <property type="evidence" value="ECO:0007669"/>
    <property type="project" value="UniProtKB-SubCell"/>
</dbReference>
<evidence type="ECO:0000256" key="7">
    <source>
        <dbReference type="ARBA" id="ARBA00023171"/>
    </source>
</evidence>
<evidence type="ECO:0000256" key="3">
    <source>
        <dbReference type="ARBA" id="ARBA00004819"/>
    </source>
</evidence>
<dbReference type="Pfam" id="PF00202">
    <property type="entry name" value="Aminotran_3"/>
    <property type="match status" value="1"/>
</dbReference>
<dbReference type="AlphaFoldDB" id="A0A964FEN3"/>
<sequence>MVSTTSFKTAKSEEIFSAAQKLMPGGVSSPVRAFKSVGGQPIVFDRVKGAYIWDVDGNQYIDYVGTWGPAICGHANPVVIEALHAALEKGTSFGAPCALENVLAEMVIDAVPSIDVVRFVNSGTEACMSVLRLMRAFTGRDKILKFEGCYHGHADMFLVKAGSGVATLGLPDSPGVPKSTTANTLTAPYNDLETVKKLFAENSDEIAGVILEPVVGNSGFVTPDAGFLEGLREITKEHGALLIFDEVMTGFRIAYGGAQERFGVTPDLTTLGKVIGGGLPVGAYGGRADIMSMVAPAGPMYQAGTLSGNPLAMTAGIKTLELLSKPGTYEQLDRVTKKLSQGLLNAAKEAGHEVTGGSISAMFGMFFTGHEVHNYDDAQTSDMKKFARFHRGMLERGVYLAPSQFEAGFTSLAHTDEDIDRTIAVAKEVLAEI</sequence>
<comment type="caution">
    <text evidence="11">The sequence shown here is derived from an EMBL/GenBank/DDBJ whole genome shotgun (WGS) entry which is preliminary data.</text>
</comment>
<proteinExistence type="inferred from homology"/>
<evidence type="ECO:0000256" key="10">
    <source>
        <dbReference type="HAMAP-Rule" id="MF_00375"/>
    </source>
</evidence>
<name>A0A964FEN3_9CYAN</name>
<dbReference type="GO" id="GO:0006782">
    <property type="term" value="P:protoporphyrinogen IX biosynthetic process"/>
    <property type="evidence" value="ECO:0007669"/>
    <property type="project" value="UniProtKB-UniRule"/>
</dbReference>
<dbReference type="RefSeq" id="WP_263858117.1">
    <property type="nucleotide sequence ID" value="NZ_JADWDC010000006.1"/>
</dbReference>
<evidence type="ECO:0000256" key="4">
    <source>
        <dbReference type="ARBA" id="ARBA00008981"/>
    </source>
</evidence>
<keyword evidence="8 10" id="KW-0413">Isomerase</keyword>
<dbReference type="InterPro" id="IPR049704">
    <property type="entry name" value="Aminotrans_3_PPA_site"/>
</dbReference>
<evidence type="ECO:0000256" key="5">
    <source>
        <dbReference type="ARBA" id="ARBA00011738"/>
    </source>
</evidence>
<dbReference type="PROSITE" id="PS00600">
    <property type="entry name" value="AA_TRANSFER_CLASS_3"/>
    <property type="match status" value="1"/>
</dbReference>
<dbReference type="PANTHER" id="PTHR43713">
    <property type="entry name" value="GLUTAMATE-1-SEMIALDEHYDE 2,1-AMINOMUTASE"/>
    <property type="match status" value="1"/>
</dbReference>
<dbReference type="CDD" id="cd00610">
    <property type="entry name" value="OAT_like"/>
    <property type="match status" value="1"/>
</dbReference>
<dbReference type="InterPro" id="IPR015422">
    <property type="entry name" value="PyrdxlP-dep_Trfase_small"/>
</dbReference>
<dbReference type="FunFam" id="3.40.640.10:FF:000021">
    <property type="entry name" value="Glutamate-1-semialdehyde 2,1-aminomutase"/>
    <property type="match status" value="1"/>
</dbReference>
<protein>
    <recommendedName>
        <fullName evidence="10">Glutamate-1-semialdehyde 2,1-aminomutase</fullName>
        <shortName evidence="10">GSA</shortName>
        <ecNumber evidence="10">5.4.3.8</ecNumber>
    </recommendedName>
    <alternativeName>
        <fullName evidence="10">Glutamate-1-semialdehyde aminotransferase</fullName>
        <shortName evidence="10">GSA-AT</shortName>
    </alternativeName>
</protein>
<evidence type="ECO:0000313" key="12">
    <source>
        <dbReference type="Proteomes" id="UP000729733"/>
    </source>
</evidence>
<dbReference type="NCBIfam" id="NF000818">
    <property type="entry name" value="PRK00062.1"/>
    <property type="match status" value="1"/>
</dbReference>
<dbReference type="NCBIfam" id="TIGR00713">
    <property type="entry name" value="hemL"/>
    <property type="match status" value="1"/>
</dbReference>
<gene>
    <name evidence="10 11" type="primary">hemL</name>
    <name evidence="11" type="ORF">I4641_03770</name>
</gene>
<dbReference type="Gene3D" id="3.40.640.10">
    <property type="entry name" value="Type I PLP-dependent aspartate aminotransferase-like (Major domain)"/>
    <property type="match status" value="1"/>
</dbReference>
<dbReference type="GO" id="GO:0030170">
    <property type="term" value="F:pyridoxal phosphate binding"/>
    <property type="evidence" value="ECO:0007669"/>
    <property type="project" value="InterPro"/>
</dbReference>
<dbReference type="FunFam" id="3.90.1150.10:FF:000012">
    <property type="entry name" value="Glutamate-1-semialdehyde 2,1-aminomutase"/>
    <property type="match status" value="1"/>
</dbReference>
<dbReference type="GO" id="GO:0042286">
    <property type="term" value="F:glutamate-1-semialdehyde 2,1-aminomutase activity"/>
    <property type="evidence" value="ECO:0007669"/>
    <property type="project" value="UniProtKB-UniRule"/>
</dbReference>
<evidence type="ECO:0000313" key="11">
    <source>
        <dbReference type="EMBL" id="MCC0176097.1"/>
    </source>
</evidence>
<dbReference type="Gene3D" id="3.90.1150.10">
    <property type="entry name" value="Aspartate Aminotransferase, domain 1"/>
    <property type="match status" value="1"/>
</dbReference>
<organism evidence="11 12">
    <name type="scientific">Waterburya agarophytonicola KI4</name>
    <dbReference type="NCBI Taxonomy" id="2874699"/>
    <lineage>
        <taxon>Bacteria</taxon>
        <taxon>Bacillati</taxon>
        <taxon>Cyanobacteriota</taxon>
        <taxon>Cyanophyceae</taxon>
        <taxon>Pleurocapsales</taxon>
        <taxon>Hyellaceae</taxon>
        <taxon>Waterburya</taxon>
        <taxon>Waterburya agarophytonicola</taxon>
    </lineage>
</organism>
<dbReference type="InterPro" id="IPR005814">
    <property type="entry name" value="Aminotrans_3"/>
</dbReference>
<evidence type="ECO:0000256" key="6">
    <source>
        <dbReference type="ARBA" id="ARBA00022898"/>
    </source>
</evidence>